<dbReference type="VEuPathDB" id="TriTrypDB:TcG_10527"/>
<evidence type="ECO:0000313" key="3">
    <source>
        <dbReference type="EMBL" id="PWU84277.1"/>
    </source>
</evidence>
<dbReference type="VEuPathDB" id="TriTrypDB:TCDM_06848"/>
<dbReference type="VEuPathDB" id="TriTrypDB:C4B63_238g13"/>
<dbReference type="GO" id="GO:0031390">
    <property type="term" value="C:Ctf18 RFC-like complex"/>
    <property type="evidence" value="ECO:0007669"/>
    <property type="project" value="InterPro"/>
</dbReference>
<name>A0A2V2UJ46_TRYCR</name>
<dbReference type="PANTHER" id="PTHR13395">
    <property type="entry name" value="SISTER CHROMATID COHESION PROTEIN DCC1-RELATED"/>
    <property type="match status" value="1"/>
</dbReference>
<comment type="caution">
    <text evidence="3">The sequence shown here is derived from an EMBL/GenBank/DDBJ whole genome shotgun (WGS) entry which is preliminary data.</text>
</comment>
<proteinExistence type="inferred from homology"/>
<dbReference type="GO" id="GO:0000775">
    <property type="term" value="C:chromosome, centromeric region"/>
    <property type="evidence" value="ECO:0007669"/>
    <property type="project" value="TreeGrafter"/>
</dbReference>
<dbReference type="VEuPathDB" id="TriTrypDB:ECC02_008031"/>
<sequence length="444" mass="50046">MTYVTLRSDFAKCSEYRLLAVEADCVRRLKEKIAVHGNEEASTRTGMDENRTLLMMKGTSNLLLCDDEHTYRLRRVEYSNTLLLAEKHPICDRNIEALTHTPVQNSGAPVDLEKKCKYVVIRAAERLFEAKRACVYRDLLKLLKKRPVTIEELESENSARPCDLADARVAPPDGVICQHYTFPQLVSMSRCSARELSETLSEAGAIAYRGRVRLLQPSLLREALQAVIVFVECCEEFSWGAVEEHFCPSVYPSIVIRVVQKMYGALEQAEGRTGAVALLHVRKVLQTLAEAAILLLTARSEEEADRQFHMDENFFFPSAEFESFYNTWVESIPSSFFASGVIPPRSEKAALTSLLNDVVVVRGACGDCYAGATVVWAPQDELSTDLSQRIEQLFELNPGRWEVGALRAYVEPLLDPGVVFEQVVHRHAKEFRAPNQPLRYGRLV</sequence>
<evidence type="ECO:0008006" key="5">
    <source>
        <dbReference type="Google" id="ProtNLM"/>
    </source>
</evidence>
<dbReference type="EMBL" id="PRFA01000238">
    <property type="protein sequence ID" value="PWU84277.1"/>
    <property type="molecule type" value="Genomic_DNA"/>
</dbReference>
<dbReference type="InterPro" id="IPR019128">
    <property type="entry name" value="Dcc1"/>
</dbReference>
<dbReference type="VEuPathDB" id="TriTrypDB:TCSYLVIO_001151"/>
<dbReference type="GO" id="GO:0006260">
    <property type="term" value="P:DNA replication"/>
    <property type="evidence" value="ECO:0007669"/>
    <property type="project" value="UniProtKB-KW"/>
</dbReference>
<dbReference type="PANTHER" id="PTHR13395:SF6">
    <property type="entry name" value="SISTER CHROMATID COHESION PROTEIN DCC1"/>
    <property type="match status" value="1"/>
</dbReference>
<reference evidence="3 4" key="1">
    <citation type="journal article" date="2018" name="Microb. Genom.">
        <title>Expanding an expanded genome: long-read sequencing of Trypanosoma cruzi.</title>
        <authorList>
            <person name="Berna L."/>
            <person name="Rodriguez M."/>
            <person name="Chiribao M.L."/>
            <person name="Parodi-Talice A."/>
            <person name="Pita S."/>
            <person name="Rijo G."/>
            <person name="Alvarez-Valin F."/>
            <person name="Robello C."/>
        </authorList>
    </citation>
    <scope>NUCLEOTIDE SEQUENCE [LARGE SCALE GENOMIC DNA]</scope>
    <source>
        <strain evidence="3 4">Dm28c</strain>
    </source>
</reference>
<comment type="similarity">
    <text evidence="1">Belongs to the DCC1 family.</text>
</comment>
<dbReference type="VEuPathDB" id="TriTrypDB:C3747_83g92"/>
<dbReference type="Proteomes" id="UP000246121">
    <property type="component" value="Unassembled WGS sequence"/>
</dbReference>
<evidence type="ECO:0000256" key="2">
    <source>
        <dbReference type="ARBA" id="ARBA00022705"/>
    </source>
</evidence>
<organism evidence="3 4">
    <name type="scientific">Trypanosoma cruzi</name>
    <dbReference type="NCBI Taxonomy" id="5693"/>
    <lineage>
        <taxon>Eukaryota</taxon>
        <taxon>Discoba</taxon>
        <taxon>Euglenozoa</taxon>
        <taxon>Kinetoplastea</taxon>
        <taxon>Metakinetoplastina</taxon>
        <taxon>Trypanosomatida</taxon>
        <taxon>Trypanosomatidae</taxon>
        <taxon>Trypanosoma</taxon>
        <taxon>Schizotrypanum</taxon>
    </lineage>
</organism>
<dbReference type="Pfam" id="PF09724">
    <property type="entry name" value="Dcc1"/>
    <property type="match status" value="1"/>
</dbReference>
<evidence type="ECO:0000313" key="4">
    <source>
        <dbReference type="Proteomes" id="UP000246121"/>
    </source>
</evidence>
<dbReference type="GO" id="GO:0034088">
    <property type="term" value="P:maintenance of mitotic sister chromatid cohesion"/>
    <property type="evidence" value="ECO:0007669"/>
    <property type="project" value="TreeGrafter"/>
</dbReference>
<dbReference type="VEuPathDB" id="TriTrypDB:TcCLB.511807.150"/>
<dbReference type="VEuPathDB" id="TriTrypDB:BCY84_17494"/>
<dbReference type="GO" id="GO:0000785">
    <property type="term" value="C:chromatin"/>
    <property type="evidence" value="ECO:0007669"/>
    <property type="project" value="TreeGrafter"/>
</dbReference>
<dbReference type="VEuPathDB" id="TriTrypDB:Tc_MARK_10332"/>
<keyword evidence="2" id="KW-0235">DNA replication</keyword>
<dbReference type="VEuPathDB" id="TriTrypDB:TcBrA4_0092370"/>
<evidence type="ECO:0000256" key="1">
    <source>
        <dbReference type="ARBA" id="ARBA00007017"/>
    </source>
</evidence>
<gene>
    <name evidence="3" type="ORF">C4B63_238g13</name>
</gene>
<dbReference type="AlphaFoldDB" id="A0A2V2UJ46"/>
<accession>A0A2V2UJ46</accession>
<dbReference type="VEuPathDB" id="TriTrypDB:TcCL_NonESM06236"/>
<protein>
    <recommendedName>
        <fullName evidence="5">Sister chromatid cohesion protein DCC1</fullName>
    </recommendedName>
</protein>